<dbReference type="Pfam" id="PF21365">
    <property type="entry name" value="Glyco_hydro_31_3rd"/>
    <property type="match status" value="1"/>
</dbReference>
<proteinExistence type="inferred from homology"/>
<evidence type="ECO:0000259" key="2">
    <source>
        <dbReference type="Pfam" id="PF01055"/>
    </source>
</evidence>
<dbReference type="InterPro" id="IPR000322">
    <property type="entry name" value="Glyco_hydro_31_TIM"/>
</dbReference>
<dbReference type="InterPro" id="IPR013780">
    <property type="entry name" value="Glyco_hydro_b"/>
</dbReference>
<evidence type="ECO:0000313" key="5">
    <source>
        <dbReference type="EMBL" id="VAW06268.1"/>
    </source>
</evidence>
<dbReference type="Gene3D" id="3.20.20.80">
    <property type="entry name" value="Glycosidases"/>
    <property type="match status" value="1"/>
</dbReference>
<dbReference type="SUPFAM" id="SSF51011">
    <property type="entry name" value="Glycosyl hydrolase domain"/>
    <property type="match status" value="1"/>
</dbReference>
<dbReference type="Pfam" id="PF01055">
    <property type="entry name" value="Glyco_hydro_31_2nd"/>
    <property type="match status" value="1"/>
</dbReference>
<dbReference type="CDD" id="cd06597">
    <property type="entry name" value="GH31_transferase_CtsY"/>
    <property type="match status" value="1"/>
</dbReference>
<dbReference type="AlphaFoldDB" id="A0A3B0SLF2"/>
<gene>
    <name evidence="5" type="ORF">MNBD_ACTINO02-2562</name>
</gene>
<keyword evidence="5" id="KW-0378">Hydrolase</keyword>
<organism evidence="5">
    <name type="scientific">hydrothermal vent metagenome</name>
    <dbReference type="NCBI Taxonomy" id="652676"/>
    <lineage>
        <taxon>unclassified sequences</taxon>
        <taxon>metagenomes</taxon>
        <taxon>ecological metagenomes</taxon>
    </lineage>
</organism>
<feature type="domain" description="Glycoside hydrolase family 31 N-terminal" evidence="3">
    <location>
        <begin position="221"/>
        <end position="287"/>
    </location>
</feature>
<dbReference type="InterPro" id="IPR048395">
    <property type="entry name" value="Glyco_hydro_31_C"/>
</dbReference>
<comment type="similarity">
    <text evidence="1">Belongs to the glycosyl hydrolase 31 family.</text>
</comment>
<dbReference type="Gene3D" id="2.60.40.1760">
    <property type="entry name" value="glycosyl hydrolase (family 31)"/>
    <property type="match status" value="1"/>
</dbReference>
<dbReference type="GO" id="GO:0004553">
    <property type="term" value="F:hydrolase activity, hydrolyzing O-glycosyl compounds"/>
    <property type="evidence" value="ECO:0007669"/>
    <property type="project" value="InterPro"/>
</dbReference>
<dbReference type="PANTHER" id="PTHR43863">
    <property type="entry name" value="HYDROLASE, PUTATIVE (AFU_ORTHOLOGUE AFUA_1G03140)-RELATED"/>
    <property type="match status" value="1"/>
</dbReference>
<dbReference type="InterPro" id="IPR025887">
    <property type="entry name" value="Glyco_hydro_31_N_dom"/>
</dbReference>
<dbReference type="GO" id="GO:0005975">
    <property type="term" value="P:carbohydrate metabolic process"/>
    <property type="evidence" value="ECO:0007669"/>
    <property type="project" value="InterPro"/>
</dbReference>
<dbReference type="EMBL" id="UOEK01000345">
    <property type="protein sequence ID" value="VAW06268.1"/>
    <property type="molecule type" value="Genomic_DNA"/>
</dbReference>
<protein>
    <submittedName>
        <fullName evidence="5">Glycosyl hydrolase, family 31</fullName>
    </submittedName>
</protein>
<dbReference type="SUPFAM" id="SSF74650">
    <property type="entry name" value="Galactose mutarotase-like"/>
    <property type="match status" value="1"/>
</dbReference>
<dbReference type="Gene3D" id="2.60.40.1180">
    <property type="entry name" value="Golgi alpha-mannosidase II"/>
    <property type="match status" value="1"/>
</dbReference>
<accession>A0A3B0SLF2</accession>
<evidence type="ECO:0000259" key="3">
    <source>
        <dbReference type="Pfam" id="PF13802"/>
    </source>
</evidence>
<dbReference type="GO" id="GO:0030246">
    <property type="term" value="F:carbohydrate binding"/>
    <property type="evidence" value="ECO:0007669"/>
    <property type="project" value="InterPro"/>
</dbReference>
<reference evidence="5" key="1">
    <citation type="submission" date="2018-06" db="EMBL/GenBank/DDBJ databases">
        <authorList>
            <person name="Zhirakovskaya E."/>
        </authorList>
    </citation>
    <scope>NUCLEOTIDE SEQUENCE</scope>
</reference>
<dbReference type="InterPro" id="IPR051816">
    <property type="entry name" value="Glycosyl_Hydrolase_31"/>
</dbReference>
<name>A0A3B0SLF2_9ZZZZ</name>
<dbReference type="Pfam" id="PF13802">
    <property type="entry name" value="Gal_mutarotas_2"/>
    <property type="match status" value="1"/>
</dbReference>
<dbReference type="CDD" id="cd14752">
    <property type="entry name" value="GH31_N"/>
    <property type="match status" value="1"/>
</dbReference>
<feature type="domain" description="Glycoside hydrolase family 31 TIM barrel" evidence="2">
    <location>
        <begin position="331"/>
        <end position="679"/>
    </location>
</feature>
<sequence>MGVKQHASASPPLTIYPELTLVDLLIHDPAGDHNPYDAVPWSRDPLVPTTQDAITVGVRTTTNFESVVIELNSADDTSTTLLKNDSGTWTGTIDPLDGDARYRFLGSLPDTEHNEVTEWFDLPVARWNAVRFTSLATIGTSIEASGNDALLRINTKQRGVLDWEIANGSDDGPPGETCTSGGWTAVLVDGSLALSSELGTITLAVEGCRIGDEISAWRLVWALDNEELLFGTGERFDSLNQRGKAPDIRVYEQYKQQGGRTYFPLPWLWSTRGYGLAIDGKSRISYDLGVTVQDRASATIPTQSGASGRWYFGKPKALVQAYVHDTGRPSPLPVWGYGPWMSGNEWNTDRRVREVVERSVAEGIPASVIVIEAWADEVTFYLFNGATHDVVEGDTAVAADSMRYGTEWPDPAGLVDWLHEQGVRVLLWQIPLLKDVEGHAQHDADLRFVSEAGLAVGTTDGGVYRNRGWWFPNSRAIDFTNPEARRWWFNKRAYLLDEIGIDGFKTDGGEHLWGSDVSTFAGETGDEAANAYPTHYLSSYHAFLREHGHDQPLTFSRAGFTGSQAFPAHWAGDEDSTWVAFRASLVAGLSAAASGIAFWGWDLAGFSKELPTADLYKRSTAMAAFCPIMQYHSEHNEHRQPLADRTPWNVADHTGDATVTDVYRFYANLRMNLVPYLLSLGDEAVTHGTPIMRPLVLEFPHDEEAMGIEDQFLLGADILVAPVLTPDATERNVYLPDAEWFDLWTGAPMD</sequence>
<feature type="non-terminal residue" evidence="5">
    <location>
        <position position="750"/>
    </location>
</feature>
<evidence type="ECO:0000259" key="4">
    <source>
        <dbReference type="Pfam" id="PF21365"/>
    </source>
</evidence>
<dbReference type="PANTHER" id="PTHR43863:SF2">
    <property type="entry name" value="MALTASE-GLUCOAMYLASE"/>
    <property type="match status" value="1"/>
</dbReference>
<dbReference type="SUPFAM" id="SSF51445">
    <property type="entry name" value="(Trans)glycosidases"/>
    <property type="match status" value="1"/>
</dbReference>
<evidence type="ECO:0000256" key="1">
    <source>
        <dbReference type="ARBA" id="ARBA00007806"/>
    </source>
</evidence>
<feature type="domain" description="Glycosyl hydrolase family 31 C-terminal" evidence="4">
    <location>
        <begin position="688"/>
        <end position="747"/>
    </location>
</feature>
<dbReference type="InterPro" id="IPR013783">
    <property type="entry name" value="Ig-like_fold"/>
</dbReference>
<dbReference type="Gene3D" id="2.60.40.10">
    <property type="entry name" value="Immunoglobulins"/>
    <property type="match status" value="1"/>
</dbReference>
<dbReference type="InterPro" id="IPR017853">
    <property type="entry name" value="GH"/>
</dbReference>
<dbReference type="InterPro" id="IPR011013">
    <property type="entry name" value="Gal_mutarotase_sf_dom"/>
</dbReference>